<dbReference type="InterPro" id="IPR017969">
    <property type="entry name" value="Heavy-metal-associated_CS"/>
</dbReference>
<dbReference type="InterPro" id="IPR006121">
    <property type="entry name" value="HMA_dom"/>
</dbReference>
<dbReference type="PROSITE" id="PS50846">
    <property type="entry name" value="HMA_2"/>
    <property type="match status" value="1"/>
</dbReference>
<protein>
    <submittedName>
        <fullName evidence="3">Heavy metal transporter</fullName>
    </submittedName>
</protein>
<organism evidence="3 4">
    <name type="scientific">Pseudazoarcus pumilus</name>
    <dbReference type="NCBI Taxonomy" id="2067960"/>
    <lineage>
        <taxon>Bacteria</taxon>
        <taxon>Pseudomonadati</taxon>
        <taxon>Pseudomonadota</taxon>
        <taxon>Betaproteobacteria</taxon>
        <taxon>Rhodocyclales</taxon>
        <taxon>Zoogloeaceae</taxon>
        <taxon>Pseudazoarcus</taxon>
    </lineage>
</organism>
<accession>A0A2I6S999</accession>
<dbReference type="PROSITE" id="PS01047">
    <property type="entry name" value="HMA_1"/>
    <property type="match status" value="1"/>
</dbReference>
<evidence type="ECO:0000313" key="4">
    <source>
        <dbReference type="Proteomes" id="UP000242205"/>
    </source>
</evidence>
<keyword evidence="4" id="KW-1185">Reference proteome</keyword>
<dbReference type="RefSeq" id="WP_102247870.1">
    <property type="nucleotide sequence ID" value="NZ_CP025682.1"/>
</dbReference>
<proteinExistence type="predicted"/>
<dbReference type="GO" id="GO:0046872">
    <property type="term" value="F:metal ion binding"/>
    <property type="evidence" value="ECO:0007669"/>
    <property type="project" value="UniProtKB-KW"/>
</dbReference>
<dbReference type="Proteomes" id="UP000242205">
    <property type="component" value="Chromosome"/>
</dbReference>
<dbReference type="KEGG" id="atw:C0099_13345"/>
<dbReference type="Pfam" id="PF00403">
    <property type="entry name" value="HMA"/>
    <property type="match status" value="1"/>
</dbReference>
<reference evidence="3 4" key="1">
    <citation type="submission" date="2018-01" db="EMBL/GenBank/DDBJ databases">
        <authorList>
            <person name="Fu G.-Y."/>
        </authorList>
    </citation>
    <scope>NUCLEOTIDE SEQUENCE [LARGE SCALE GENOMIC DNA]</scope>
    <source>
        <strain evidence="3 4">SY39</strain>
    </source>
</reference>
<dbReference type="SUPFAM" id="SSF55008">
    <property type="entry name" value="HMA, heavy metal-associated domain"/>
    <property type="match status" value="1"/>
</dbReference>
<feature type="domain" description="HMA" evidence="2">
    <location>
        <begin position="1"/>
        <end position="63"/>
    </location>
</feature>
<evidence type="ECO:0000256" key="1">
    <source>
        <dbReference type="ARBA" id="ARBA00022723"/>
    </source>
</evidence>
<evidence type="ECO:0000313" key="3">
    <source>
        <dbReference type="EMBL" id="AUN95825.1"/>
    </source>
</evidence>
<dbReference type="CDD" id="cd00371">
    <property type="entry name" value="HMA"/>
    <property type="match status" value="1"/>
</dbReference>
<dbReference type="EMBL" id="CP025682">
    <property type="protein sequence ID" value="AUN95825.1"/>
    <property type="molecule type" value="Genomic_DNA"/>
</dbReference>
<keyword evidence="1" id="KW-0479">Metal-binding</keyword>
<name>A0A2I6S999_9RHOO</name>
<gene>
    <name evidence="3" type="ORF">C0099_13345</name>
</gene>
<evidence type="ECO:0000259" key="2">
    <source>
        <dbReference type="PROSITE" id="PS50846"/>
    </source>
</evidence>
<dbReference type="Gene3D" id="3.30.70.100">
    <property type="match status" value="1"/>
</dbReference>
<sequence length="70" mass="7241">MYSFNVHGIGCGTCVRKITAAINNFDDEAVVEVDVAGGVVGVDSELEPREIRRVIEDAGYAVSAGAGAAQ</sequence>
<dbReference type="InterPro" id="IPR036163">
    <property type="entry name" value="HMA_dom_sf"/>
</dbReference>
<dbReference type="AlphaFoldDB" id="A0A2I6S999"/>